<dbReference type="AlphaFoldDB" id="A0AAD7RM69"/>
<dbReference type="Gene3D" id="3.30.70.270">
    <property type="match status" value="2"/>
</dbReference>
<sequence length="395" mass="44558">MDVTSVLRCHDYHARPEPAALDLAQKKIEAQQLEIEELRKKLEELQAHRSAPPSPPPASSALPTSETARAVHDLWQCSSSALDPTQQQQLQQLLWENADSLTARDEDCKRTGLVQHSIDTGPAPPIRLRPYQLTLAKPQAAEEQIRNMVAARVIEPSDSPWAAPAVLVKKKDDSWRFCMDYQRLNAVTRKDSYPLPRIDNVFDCISGSKWFSSLDLRSGYWQVELAPDARHKTTFTIGQGLWQFCVMPFRLCNTPVTFERLMERVLSQVPKRHCIVYLDDLLVHTSDFEGAPCHLRKVFAAIHQAGLRLNPKKCQLFRRETAFLGHVVSAGGVATDPAKIAAVHDWPPPTNVSNLWSFLGLASYYHRSKKCRSKTRNSFTCRVGWWLGSGQSGLT</sequence>
<evidence type="ECO:0000313" key="5">
    <source>
        <dbReference type="EMBL" id="KAJ8385356.1"/>
    </source>
</evidence>
<dbReference type="Pfam" id="PF00078">
    <property type="entry name" value="RVT_1"/>
    <property type="match status" value="1"/>
</dbReference>
<evidence type="ECO:0000256" key="1">
    <source>
        <dbReference type="ARBA" id="ARBA00010879"/>
    </source>
</evidence>
<dbReference type="PROSITE" id="PS50878">
    <property type="entry name" value="RT_POL"/>
    <property type="match status" value="1"/>
</dbReference>
<keyword evidence="6" id="KW-1185">Reference proteome</keyword>
<dbReference type="SUPFAM" id="SSF56672">
    <property type="entry name" value="DNA/RNA polymerases"/>
    <property type="match status" value="1"/>
</dbReference>
<comment type="caution">
    <text evidence="5">The sequence shown here is derived from an EMBL/GenBank/DDBJ whole genome shotgun (WGS) entry which is preliminary data.</text>
</comment>
<accession>A0AAD7RM69</accession>
<evidence type="ECO:0000256" key="3">
    <source>
        <dbReference type="SAM" id="MobiDB-lite"/>
    </source>
</evidence>
<dbReference type="EMBL" id="JAINUG010000252">
    <property type="protein sequence ID" value="KAJ8385356.1"/>
    <property type="molecule type" value="Genomic_DNA"/>
</dbReference>
<dbReference type="PANTHER" id="PTHR37984">
    <property type="entry name" value="PROTEIN CBG26694"/>
    <property type="match status" value="1"/>
</dbReference>
<feature type="domain" description="Reverse transcriptase" evidence="4">
    <location>
        <begin position="149"/>
        <end position="328"/>
    </location>
</feature>
<dbReference type="InterPro" id="IPR043502">
    <property type="entry name" value="DNA/RNA_pol_sf"/>
</dbReference>
<dbReference type="GO" id="GO:0004523">
    <property type="term" value="F:RNA-DNA hybrid ribonuclease activity"/>
    <property type="evidence" value="ECO:0007669"/>
    <property type="project" value="UniProtKB-EC"/>
</dbReference>
<dbReference type="PANTHER" id="PTHR37984:SF5">
    <property type="entry name" value="PROTEIN NYNRIN-LIKE"/>
    <property type="match status" value="1"/>
</dbReference>
<proteinExistence type="inferred from homology"/>
<name>A0AAD7RM69_9TELE</name>
<evidence type="ECO:0000259" key="4">
    <source>
        <dbReference type="PROSITE" id="PS50878"/>
    </source>
</evidence>
<protein>
    <recommendedName>
        <fullName evidence="2">ribonuclease H</fullName>
        <ecNumber evidence="2">3.1.26.4</ecNumber>
    </recommendedName>
</protein>
<dbReference type="CDD" id="cd01647">
    <property type="entry name" value="RT_LTR"/>
    <property type="match status" value="1"/>
</dbReference>
<dbReference type="InterPro" id="IPR043128">
    <property type="entry name" value="Rev_trsase/Diguanyl_cyclase"/>
</dbReference>
<dbReference type="InterPro" id="IPR050951">
    <property type="entry name" value="Retrovirus_Pol_polyprotein"/>
</dbReference>
<evidence type="ECO:0000256" key="2">
    <source>
        <dbReference type="ARBA" id="ARBA00012180"/>
    </source>
</evidence>
<feature type="region of interest" description="Disordered" evidence="3">
    <location>
        <begin position="45"/>
        <end position="66"/>
    </location>
</feature>
<dbReference type="Gene3D" id="3.10.10.10">
    <property type="entry name" value="HIV Type 1 Reverse Transcriptase, subunit A, domain 1"/>
    <property type="match status" value="1"/>
</dbReference>
<comment type="similarity">
    <text evidence="1">Belongs to the beta type-B retroviral polymerase family. HERV class-II K(HML-2) pol subfamily.</text>
</comment>
<gene>
    <name evidence="5" type="ORF">AAFF_G00189770</name>
</gene>
<dbReference type="Proteomes" id="UP001221898">
    <property type="component" value="Unassembled WGS sequence"/>
</dbReference>
<reference evidence="5" key="1">
    <citation type="journal article" date="2023" name="Science">
        <title>Genome structures resolve the early diversification of teleost fishes.</title>
        <authorList>
            <person name="Parey E."/>
            <person name="Louis A."/>
            <person name="Montfort J."/>
            <person name="Bouchez O."/>
            <person name="Roques C."/>
            <person name="Iampietro C."/>
            <person name="Lluch J."/>
            <person name="Castinel A."/>
            <person name="Donnadieu C."/>
            <person name="Desvignes T."/>
            <person name="Floi Bucao C."/>
            <person name="Jouanno E."/>
            <person name="Wen M."/>
            <person name="Mejri S."/>
            <person name="Dirks R."/>
            <person name="Jansen H."/>
            <person name="Henkel C."/>
            <person name="Chen W.J."/>
            <person name="Zahm M."/>
            <person name="Cabau C."/>
            <person name="Klopp C."/>
            <person name="Thompson A.W."/>
            <person name="Robinson-Rechavi M."/>
            <person name="Braasch I."/>
            <person name="Lecointre G."/>
            <person name="Bobe J."/>
            <person name="Postlethwait J.H."/>
            <person name="Berthelot C."/>
            <person name="Roest Crollius H."/>
            <person name="Guiguen Y."/>
        </authorList>
    </citation>
    <scope>NUCLEOTIDE SEQUENCE</scope>
    <source>
        <strain evidence="5">NC1722</strain>
    </source>
</reference>
<evidence type="ECO:0000313" key="6">
    <source>
        <dbReference type="Proteomes" id="UP001221898"/>
    </source>
</evidence>
<dbReference type="EC" id="3.1.26.4" evidence="2"/>
<organism evidence="5 6">
    <name type="scientific">Aldrovandia affinis</name>
    <dbReference type="NCBI Taxonomy" id="143900"/>
    <lineage>
        <taxon>Eukaryota</taxon>
        <taxon>Metazoa</taxon>
        <taxon>Chordata</taxon>
        <taxon>Craniata</taxon>
        <taxon>Vertebrata</taxon>
        <taxon>Euteleostomi</taxon>
        <taxon>Actinopterygii</taxon>
        <taxon>Neopterygii</taxon>
        <taxon>Teleostei</taxon>
        <taxon>Notacanthiformes</taxon>
        <taxon>Halosauridae</taxon>
        <taxon>Aldrovandia</taxon>
    </lineage>
</organism>
<dbReference type="InterPro" id="IPR000477">
    <property type="entry name" value="RT_dom"/>
</dbReference>